<dbReference type="InterPro" id="IPR004013">
    <property type="entry name" value="PHP_dom"/>
</dbReference>
<dbReference type="SMART" id="SM00481">
    <property type="entry name" value="POLIIIAc"/>
    <property type="match status" value="1"/>
</dbReference>
<sequence length="1166" mass="130839">MANFVHLHLHTEFSLLDGAIRLPALFSQAKEYGYQAIAKTDHGNLFGTIPFYEAAVAAGIKPIIGCEAYVAPGSRRERKAKGAHEAGFHLVLLCMNQTGYKNLLRLITLANFEGFYWKPRVDKELLREYNEGLIALSACLHGEVAHSCLQGNLKQARKLAEEYARIFPGRFYLEIQENDLPEQKIANQGLMEIAQELGLPLVATNDCHYLRAEDARVHDVLLCIQTNKTIQDENRLRFSTDKLYFTSPEEMLQRFSYAPEAVSITREIAERCNLEIKLGQHHFPRFPRPEGKTYEEMLDIQAREGLKRRLRELSRGPGLADDEHLYWQRLELELTVIKEMGFASYFLIVADFISWARKRGIPVGPGRGSAAGSLVAYAMGITNIDPLRYGLLFERFLNLERKSLPDIDVDFCMRRRGEVLQYVHQKYGGADYVAQIATFGQMKARAVVRDVGRALGMSYPEVDRIAKMIPEELGITLDKAIAREPRLKEAAEKDPRVAELLSIARVLEGLPRHSSTHAAGVVISDAPLTEYVPLMKGDRDEIITQYDMKAIEKIGLIKFDFLGLKTLTIIATACQLVEKHQGVKVDPDKIPLDDPQTFRLLCQAETAGVFQLESSGMRDLLTRMKPSQFTDLIALVALYRPGPLESGMVDQFIKAKHGLEPVRYIVPELEEILKETYGVIVYQEQVMKIASKLAGYSLGEADILRRAMGKKVPEIMAAQRERFVSGAIARGIPKDKAEVIFDLMEKFAGYGFNKSHSAAYALIAYQTAYLKAHFPVAYMAALLSYEMGDADQVVKYVNECRRMGIEVLPPDINESDRDFTVVGDKIRFGLAAIKNVGEGAIDSILKARKEGPFSSFEDFCLRVDLRKVNRRVIESLIKAGAFDSLSAHRAQLMEILDQALDLAQRRQKAKEQGQFSLFELGSSAMASEGLKLPEIPEWAEAELLAYEKEALGFYISGHPIDPYEEWLSRVSGINTQTIAEMRDGSRVCLGGIIRQVKEITTRRGDKMGFVSLEDRHGLVEVVCFSEVYQRMRPLIEADAPVLVQGRVNVDERGAKIIADEVIHLDEAQKAILASVTIRVEAPKVSLAEIPELKEILLAHPGRCPVSLSIVYPQKGQVELELPEEFSVEPSPELTRSIERLLGYPALEIQLLSPESSNQRRPAWGRS</sequence>
<dbReference type="NCBIfam" id="TIGR00594">
    <property type="entry name" value="polc"/>
    <property type="match status" value="1"/>
</dbReference>
<comment type="catalytic activity">
    <reaction evidence="8">
        <text>DNA(n) + a 2'-deoxyribonucleoside 5'-triphosphate = DNA(n+1) + diphosphate</text>
        <dbReference type="Rhea" id="RHEA:22508"/>
        <dbReference type="Rhea" id="RHEA-COMP:17339"/>
        <dbReference type="Rhea" id="RHEA-COMP:17340"/>
        <dbReference type="ChEBI" id="CHEBI:33019"/>
        <dbReference type="ChEBI" id="CHEBI:61560"/>
        <dbReference type="ChEBI" id="CHEBI:173112"/>
        <dbReference type="EC" id="2.7.7.7"/>
    </reaction>
</comment>
<dbReference type="AlphaFoldDB" id="A0A6G7PZG3"/>
<dbReference type="InterPro" id="IPR012340">
    <property type="entry name" value="NA-bd_OB-fold"/>
</dbReference>
<dbReference type="InterPro" id="IPR004365">
    <property type="entry name" value="NA-bd_OB_tRNA"/>
</dbReference>
<dbReference type="Gene3D" id="2.40.50.140">
    <property type="entry name" value="Nucleic acid-binding proteins"/>
    <property type="match status" value="1"/>
</dbReference>
<accession>A0A6G7PZG3</accession>
<dbReference type="EMBL" id="CP048877">
    <property type="protein sequence ID" value="QIJ72793.1"/>
    <property type="molecule type" value="Genomic_DNA"/>
</dbReference>
<gene>
    <name evidence="9" type="primary">dnaE</name>
    <name evidence="9" type="ORF">G4V39_11115</name>
</gene>
<evidence type="ECO:0000256" key="7">
    <source>
        <dbReference type="ARBA" id="ARBA00022932"/>
    </source>
</evidence>
<dbReference type="PANTHER" id="PTHR32294:SF0">
    <property type="entry name" value="DNA POLYMERASE III SUBUNIT ALPHA"/>
    <property type="match status" value="1"/>
</dbReference>
<evidence type="ECO:0000256" key="5">
    <source>
        <dbReference type="ARBA" id="ARBA00022695"/>
    </source>
</evidence>
<dbReference type="PANTHER" id="PTHR32294">
    <property type="entry name" value="DNA POLYMERASE III SUBUNIT ALPHA"/>
    <property type="match status" value="1"/>
</dbReference>
<organism evidence="9 10">
    <name type="scientific">Thermosulfuriphilus ammonigenes</name>
    <dbReference type="NCBI Taxonomy" id="1936021"/>
    <lineage>
        <taxon>Bacteria</taxon>
        <taxon>Pseudomonadati</taxon>
        <taxon>Thermodesulfobacteriota</taxon>
        <taxon>Thermodesulfobacteria</taxon>
        <taxon>Thermodesulfobacteriales</taxon>
        <taxon>Thermodesulfobacteriaceae</taxon>
        <taxon>Thermosulfuriphilus</taxon>
    </lineage>
</organism>
<dbReference type="InterPro" id="IPR040982">
    <property type="entry name" value="DNA_pol3_finger"/>
</dbReference>
<dbReference type="Pfam" id="PF02811">
    <property type="entry name" value="PHP"/>
    <property type="match status" value="1"/>
</dbReference>
<dbReference type="CDD" id="cd04485">
    <property type="entry name" value="DnaE_OBF"/>
    <property type="match status" value="1"/>
</dbReference>
<dbReference type="InterPro" id="IPR016195">
    <property type="entry name" value="Pol/histidinol_Pase-like"/>
</dbReference>
<protein>
    <recommendedName>
        <fullName evidence="3">DNA polymerase III subunit alpha</fullName>
        <ecNumber evidence="2">2.7.7.7</ecNumber>
    </recommendedName>
</protein>
<dbReference type="GO" id="GO:0006260">
    <property type="term" value="P:DNA replication"/>
    <property type="evidence" value="ECO:0007669"/>
    <property type="project" value="UniProtKB-KW"/>
</dbReference>
<reference evidence="9 10" key="1">
    <citation type="submission" date="2020-02" db="EMBL/GenBank/DDBJ databases">
        <title>Genome analysis of Thermosulfuriphilus ammonigenes ST65T, an anaerobic thermophilic chemolithoautotrophic bacterium isolated from a deep-sea hydrothermal vent.</title>
        <authorList>
            <person name="Slobodkina G."/>
            <person name="Allioux M."/>
            <person name="Merkel A."/>
            <person name="Alain K."/>
            <person name="Jebbar M."/>
            <person name="Slobodkin A."/>
        </authorList>
    </citation>
    <scope>NUCLEOTIDE SEQUENCE [LARGE SCALE GENOMIC DNA]</scope>
    <source>
        <strain evidence="9 10">ST65</strain>
    </source>
</reference>
<dbReference type="InterPro" id="IPR029460">
    <property type="entry name" value="DNAPol_HHH"/>
</dbReference>
<dbReference type="GO" id="GO:0005737">
    <property type="term" value="C:cytoplasm"/>
    <property type="evidence" value="ECO:0007669"/>
    <property type="project" value="UniProtKB-SubCell"/>
</dbReference>
<evidence type="ECO:0000256" key="3">
    <source>
        <dbReference type="ARBA" id="ARBA00019114"/>
    </source>
</evidence>
<dbReference type="KEGG" id="tav:G4V39_11115"/>
<dbReference type="InterPro" id="IPR004805">
    <property type="entry name" value="DnaE2/DnaE/PolC"/>
</dbReference>
<dbReference type="Gene3D" id="3.20.20.140">
    <property type="entry name" value="Metal-dependent hydrolases"/>
    <property type="match status" value="1"/>
</dbReference>
<dbReference type="InterPro" id="IPR011708">
    <property type="entry name" value="DNA_pol3_alpha_NTPase_dom"/>
</dbReference>
<evidence type="ECO:0000256" key="1">
    <source>
        <dbReference type="ARBA" id="ARBA00004496"/>
    </source>
</evidence>
<dbReference type="CDD" id="cd12113">
    <property type="entry name" value="PHP_PolIIIA_DnaE3"/>
    <property type="match status" value="1"/>
</dbReference>
<dbReference type="Gene3D" id="1.10.150.870">
    <property type="match status" value="1"/>
</dbReference>
<evidence type="ECO:0000256" key="2">
    <source>
        <dbReference type="ARBA" id="ARBA00012417"/>
    </source>
</evidence>
<evidence type="ECO:0000256" key="6">
    <source>
        <dbReference type="ARBA" id="ARBA00022705"/>
    </source>
</evidence>
<dbReference type="GO" id="GO:0003676">
    <property type="term" value="F:nucleic acid binding"/>
    <property type="evidence" value="ECO:0007669"/>
    <property type="project" value="InterPro"/>
</dbReference>
<keyword evidence="10" id="KW-1185">Reference proteome</keyword>
<keyword evidence="5 9" id="KW-0548">Nucleotidyltransferase</keyword>
<dbReference type="Proteomes" id="UP000502179">
    <property type="component" value="Chromosome"/>
</dbReference>
<name>A0A6G7PZG3_9BACT</name>
<dbReference type="GO" id="GO:0008408">
    <property type="term" value="F:3'-5' exonuclease activity"/>
    <property type="evidence" value="ECO:0007669"/>
    <property type="project" value="InterPro"/>
</dbReference>
<evidence type="ECO:0000256" key="4">
    <source>
        <dbReference type="ARBA" id="ARBA00022679"/>
    </source>
</evidence>
<keyword evidence="6" id="KW-0235">DNA replication</keyword>
<dbReference type="NCBIfam" id="NF005298">
    <property type="entry name" value="PRK06826.1"/>
    <property type="match status" value="1"/>
</dbReference>
<dbReference type="Pfam" id="PF17657">
    <property type="entry name" value="DNA_pol3_finger"/>
    <property type="match status" value="1"/>
</dbReference>
<dbReference type="RefSeq" id="WP_166033008.1">
    <property type="nucleotide sequence ID" value="NZ_CP048877.1"/>
</dbReference>
<keyword evidence="4 9" id="KW-0808">Transferase</keyword>
<evidence type="ECO:0000313" key="9">
    <source>
        <dbReference type="EMBL" id="QIJ72793.1"/>
    </source>
</evidence>
<dbReference type="SUPFAM" id="SSF89550">
    <property type="entry name" value="PHP domain-like"/>
    <property type="match status" value="1"/>
</dbReference>
<dbReference type="EC" id="2.7.7.7" evidence="2"/>
<dbReference type="Gene3D" id="1.10.10.1600">
    <property type="entry name" value="Bacterial DNA polymerase III alpha subunit, thumb domain"/>
    <property type="match status" value="1"/>
</dbReference>
<dbReference type="Pfam" id="PF07733">
    <property type="entry name" value="DNA_pol3_alpha"/>
    <property type="match status" value="1"/>
</dbReference>
<dbReference type="Pfam" id="PF01336">
    <property type="entry name" value="tRNA_anti-codon"/>
    <property type="match status" value="1"/>
</dbReference>
<keyword evidence="7" id="KW-0239">DNA-directed DNA polymerase</keyword>
<dbReference type="InterPro" id="IPR003141">
    <property type="entry name" value="Pol/His_phosphatase_N"/>
</dbReference>
<proteinExistence type="predicted"/>
<comment type="subcellular location">
    <subcellularLocation>
        <location evidence="1">Cytoplasm</location>
    </subcellularLocation>
</comment>
<evidence type="ECO:0000256" key="8">
    <source>
        <dbReference type="ARBA" id="ARBA00049244"/>
    </source>
</evidence>
<dbReference type="InterPro" id="IPR041931">
    <property type="entry name" value="DNA_pol3_alpha_thumb_dom"/>
</dbReference>
<dbReference type="NCBIfam" id="NF004226">
    <property type="entry name" value="PRK05673.1"/>
    <property type="match status" value="1"/>
</dbReference>
<dbReference type="SUPFAM" id="SSF160975">
    <property type="entry name" value="AF1531-like"/>
    <property type="match status" value="1"/>
</dbReference>
<evidence type="ECO:0000313" key="10">
    <source>
        <dbReference type="Proteomes" id="UP000502179"/>
    </source>
</evidence>
<dbReference type="GO" id="GO:0003887">
    <property type="term" value="F:DNA-directed DNA polymerase activity"/>
    <property type="evidence" value="ECO:0007669"/>
    <property type="project" value="UniProtKB-KW"/>
</dbReference>
<dbReference type="Pfam" id="PF14579">
    <property type="entry name" value="HHH_6"/>
    <property type="match status" value="1"/>
</dbReference>